<evidence type="ECO:0000259" key="2">
    <source>
        <dbReference type="SMART" id="SM01006"/>
    </source>
</evidence>
<comment type="pathway">
    <text evidence="1">Siderophore biosynthesis.</text>
</comment>
<dbReference type="STRING" id="52.CMC5_023410"/>
<dbReference type="SUPFAM" id="SSF55729">
    <property type="entry name" value="Acyl-CoA N-acyltransferases (Nat)"/>
    <property type="match status" value="1"/>
</dbReference>
<dbReference type="SMART" id="SM01006">
    <property type="entry name" value="AlcB"/>
    <property type="match status" value="1"/>
</dbReference>
<reference evidence="3 4" key="1">
    <citation type="submission" date="2015-07" db="EMBL/GenBank/DDBJ databases">
        <title>Genome analysis of myxobacterium Chondromyces crocatus Cm c5 reveals a high potential for natural compound synthesis and the genetic basis for the loss of fruiting body formation.</title>
        <authorList>
            <person name="Zaburannyi N."/>
            <person name="Bunk B."/>
            <person name="Maier J."/>
            <person name="Overmann J."/>
            <person name="Mueller R."/>
        </authorList>
    </citation>
    <scope>NUCLEOTIDE SEQUENCE [LARGE SCALE GENOMIC DNA]</scope>
    <source>
        <strain evidence="3 4">Cm c5</strain>
    </source>
</reference>
<accession>A0A0K1ECA9</accession>
<dbReference type="PANTHER" id="PTHR31438">
    <property type="entry name" value="LYSINE N-ACYLTRANSFERASE C17G9.06C-RELATED"/>
    <property type="match status" value="1"/>
</dbReference>
<proteinExistence type="predicted"/>
<sequence length="330" mass="38446">MDKTDDSKPSRLTIENLVLARCHAELGPLEPAGTEGATRAHGRFGAHAFQVEVHPGGEAVGLRFADGASSHVERLSLVDALFARFPGARAIEVAAGTSTTTHRRHSFYQVPDLWHHRGDRYPLPHSYTETKGIRHPERTKPTDRVLFKRHCAQANITFEVRNFDLDEHFDLFHRWMNDPEVAVFWEMAFSREKLREYILEKFADPHMLPAIGYFDGEPFAYFEMYWSKEDRLGPHYEADDYDRGFHMAVGESRYRFQGLGRVWFLSMAHLLYLDEPRTMRLVGEPRVDQVRVKNWAKSTPWEIVKEFDFPHKRAVLMMMSRDRFFGSFQL</sequence>
<dbReference type="GO" id="GO:0019290">
    <property type="term" value="P:siderophore biosynthetic process"/>
    <property type="evidence" value="ECO:0007669"/>
    <property type="project" value="InterPro"/>
</dbReference>
<evidence type="ECO:0000313" key="4">
    <source>
        <dbReference type="Proteomes" id="UP000067626"/>
    </source>
</evidence>
<gene>
    <name evidence="3" type="ORF">CMC5_023410</name>
</gene>
<evidence type="ECO:0000256" key="1">
    <source>
        <dbReference type="ARBA" id="ARBA00004924"/>
    </source>
</evidence>
<dbReference type="PANTHER" id="PTHR31438:SF1">
    <property type="entry name" value="LYSINE N-ACYLTRANSFERASE C17G9.06C-RELATED"/>
    <property type="match status" value="1"/>
</dbReference>
<dbReference type="Proteomes" id="UP000067626">
    <property type="component" value="Chromosome"/>
</dbReference>
<dbReference type="RefSeq" id="WP_050430466.1">
    <property type="nucleotide sequence ID" value="NZ_CP012159.1"/>
</dbReference>
<dbReference type="InterPro" id="IPR019432">
    <property type="entry name" value="Acyltransferase_MbtK/IucB-like"/>
</dbReference>
<organism evidence="3 4">
    <name type="scientific">Chondromyces crocatus</name>
    <dbReference type="NCBI Taxonomy" id="52"/>
    <lineage>
        <taxon>Bacteria</taxon>
        <taxon>Pseudomonadati</taxon>
        <taxon>Myxococcota</taxon>
        <taxon>Polyangia</taxon>
        <taxon>Polyangiales</taxon>
        <taxon>Polyangiaceae</taxon>
        <taxon>Chondromyces</taxon>
    </lineage>
</organism>
<protein>
    <recommendedName>
        <fullName evidence="2">Acyltransferase MbtK/IucB-like conserved domain-containing protein</fullName>
    </recommendedName>
</protein>
<dbReference type="AlphaFoldDB" id="A0A0K1ECA9"/>
<keyword evidence="4" id="KW-1185">Reference proteome</keyword>
<dbReference type="GO" id="GO:0016410">
    <property type="term" value="F:N-acyltransferase activity"/>
    <property type="evidence" value="ECO:0007669"/>
    <property type="project" value="TreeGrafter"/>
</dbReference>
<evidence type="ECO:0000313" key="3">
    <source>
        <dbReference type="EMBL" id="AKT38198.1"/>
    </source>
</evidence>
<name>A0A0K1ECA9_CHOCO</name>
<dbReference type="OrthoDB" id="495728at2"/>
<dbReference type="PATRIC" id="fig|52.7.peg.2537"/>
<feature type="domain" description="Acyltransferase MbtK/IucB-like conserved" evidence="2">
    <location>
        <begin position="161"/>
        <end position="208"/>
    </location>
</feature>
<dbReference type="KEGG" id="ccro:CMC5_023410"/>
<dbReference type="Gene3D" id="3.40.630.30">
    <property type="match status" value="1"/>
</dbReference>
<dbReference type="EMBL" id="CP012159">
    <property type="protein sequence ID" value="AKT38198.1"/>
    <property type="molecule type" value="Genomic_DNA"/>
</dbReference>
<dbReference type="Pfam" id="PF13523">
    <property type="entry name" value="Acetyltransf_8"/>
    <property type="match status" value="1"/>
</dbReference>
<dbReference type="InterPro" id="IPR016181">
    <property type="entry name" value="Acyl_CoA_acyltransferase"/>
</dbReference>